<evidence type="ECO:0000313" key="8">
    <source>
        <dbReference type="Proteomes" id="UP001190700"/>
    </source>
</evidence>
<keyword evidence="2" id="KW-0325">Glycoprotein</keyword>
<dbReference type="AlphaFoldDB" id="A0AAE0FF99"/>
<evidence type="ECO:0000313" key="7">
    <source>
        <dbReference type="EMBL" id="KAK3258638.1"/>
    </source>
</evidence>
<feature type="non-terminal residue" evidence="7">
    <location>
        <position position="1"/>
    </location>
</feature>
<dbReference type="Gene3D" id="3.20.20.80">
    <property type="entry name" value="Glycosidases"/>
    <property type="match status" value="1"/>
</dbReference>
<dbReference type="EC" id="3.2.1.58" evidence="6"/>
<dbReference type="EMBL" id="LGRX02019380">
    <property type="protein sequence ID" value="KAK3258638.1"/>
    <property type="molecule type" value="Genomic_DNA"/>
</dbReference>
<dbReference type="GO" id="GO:0009251">
    <property type="term" value="P:glucan catabolic process"/>
    <property type="evidence" value="ECO:0007669"/>
    <property type="project" value="TreeGrafter"/>
</dbReference>
<comment type="caution">
    <text evidence="7">The sequence shown here is derived from an EMBL/GenBank/DDBJ whole genome shotgun (WGS) entry which is preliminary data.</text>
</comment>
<evidence type="ECO:0000256" key="6">
    <source>
        <dbReference type="ARBA" id="ARBA00038929"/>
    </source>
</evidence>
<dbReference type="InterPro" id="IPR050386">
    <property type="entry name" value="Glycosyl_hydrolase_5"/>
</dbReference>
<keyword evidence="3" id="KW-0326">Glycosidase</keyword>
<evidence type="ECO:0000256" key="5">
    <source>
        <dbReference type="ARBA" id="ARBA00036824"/>
    </source>
</evidence>
<dbReference type="InterPro" id="IPR018087">
    <property type="entry name" value="Glyco_hydro_5_CS"/>
</dbReference>
<dbReference type="PANTHER" id="PTHR31297">
    <property type="entry name" value="GLUCAN ENDO-1,6-BETA-GLUCOSIDASE B"/>
    <property type="match status" value="1"/>
</dbReference>
<dbReference type="GO" id="GO:0071555">
    <property type="term" value="P:cell wall organization"/>
    <property type="evidence" value="ECO:0007669"/>
    <property type="project" value="UniProtKB-KW"/>
</dbReference>
<reference evidence="7 8" key="1">
    <citation type="journal article" date="2015" name="Genome Biol. Evol.">
        <title>Comparative Genomics of a Bacterivorous Green Alga Reveals Evolutionary Causalities and Consequences of Phago-Mixotrophic Mode of Nutrition.</title>
        <authorList>
            <person name="Burns J.A."/>
            <person name="Paasch A."/>
            <person name="Narechania A."/>
            <person name="Kim E."/>
        </authorList>
    </citation>
    <scope>NUCLEOTIDE SEQUENCE [LARGE SCALE GENOMIC DNA]</scope>
    <source>
        <strain evidence="7 8">PLY_AMNH</strain>
    </source>
</reference>
<dbReference type="Proteomes" id="UP001190700">
    <property type="component" value="Unassembled WGS sequence"/>
</dbReference>
<keyword evidence="1" id="KW-0378">Hydrolase</keyword>
<name>A0AAE0FF99_9CHLO</name>
<accession>A0AAE0FF99</accession>
<evidence type="ECO:0000256" key="2">
    <source>
        <dbReference type="ARBA" id="ARBA00023180"/>
    </source>
</evidence>
<dbReference type="InterPro" id="IPR017853">
    <property type="entry name" value="GH"/>
</dbReference>
<proteinExistence type="predicted"/>
<protein>
    <recommendedName>
        <fullName evidence="6">glucan 1,3-beta-glucosidase</fullName>
        <ecNumber evidence="6">3.2.1.58</ecNumber>
    </recommendedName>
</protein>
<keyword evidence="4" id="KW-0961">Cell wall biogenesis/degradation</keyword>
<dbReference type="GO" id="GO:0004338">
    <property type="term" value="F:glucan exo-1,3-beta-glucosidase activity"/>
    <property type="evidence" value="ECO:0007669"/>
    <property type="project" value="UniProtKB-EC"/>
</dbReference>
<organism evidence="7 8">
    <name type="scientific">Cymbomonas tetramitiformis</name>
    <dbReference type="NCBI Taxonomy" id="36881"/>
    <lineage>
        <taxon>Eukaryota</taxon>
        <taxon>Viridiplantae</taxon>
        <taxon>Chlorophyta</taxon>
        <taxon>Pyramimonadophyceae</taxon>
        <taxon>Pyramimonadales</taxon>
        <taxon>Pyramimonadaceae</taxon>
        <taxon>Cymbomonas</taxon>
    </lineage>
</organism>
<dbReference type="SUPFAM" id="SSF51445">
    <property type="entry name" value="(Trans)glycosidases"/>
    <property type="match status" value="1"/>
</dbReference>
<gene>
    <name evidence="7" type="ORF">CYMTET_32325</name>
</gene>
<keyword evidence="8" id="KW-1185">Reference proteome</keyword>
<dbReference type="GO" id="GO:0009986">
    <property type="term" value="C:cell surface"/>
    <property type="evidence" value="ECO:0007669"/>
    <property type="project" value="TreeGrafter"/>
</dbReference>
<dbReference type="PANTHER" id="PTHR31297:SF34">
    <property type="entry name" value="GLUCAN 1,3-BETA-GLUCOSIDASE 2"/>
    <property type="match status" value="1"/>
</dbReference>
<evidence type="ECO:0000256" key="1">
    <source>
        <dbReference type="ARBA" id="ARBA00022801"/>
    </source>
</evidence>
<dbReference type="PROSITE" id="PS00659">
    <property type="entry name" value="GLYCOSYL_HYDROL_F5"/>
    <property type="match status" value="1"/>
</dbReference>
<sequence length="248" mass="28405">WDHSAPAKLDEIMWDKDKSFQRDALDVVEGLCKRYGQHISLLGIQLLNEPHWDVCPNVLLAYYREAYRRVMQNSKPDILVFVSSRVGTEDDDARLFDIGSNVVLDIHKYQCHDVKFNGLDVSMHCDHATEVGKQIACTSASRLVSVGEWSAALPRTASDDENKQFISAQLQAYKKASAGFFWWSYKIENPSKAENGVTFDTWSFRKCVEKGWLNPEEFRSGTKWSVEEPSSISPPKKAAPRRKFLFFF</sequence>
<evidence type="ECO:0000256" key="4">
    <source>
        <dbReference type="ARBA" id="ARBA00023316"/>
    </source>
</evidence>
<dbReference type="GO" id="GO:0005576">
    <property type="term" value="C:extracellular region"/>
    <property type="evidence" value="ECO:0007669"/>
    <property type="project" value="TreeGrafter"/>
</dbReference>
<evidence type="ECO:0000256" key="3">
    <source>
        <dbReference type="ARBA" id="ARBA00023295"/>
    </source>
</evidence>
<comment type="catalytic activity">
    <reaction evidence="5">
        <text>Successive hydrolysis of beta-D-glucose units from the non-reducing ends of (1-&gt;3)-beta-D-glucans, releasing alpha-glucose.</text>
        <dbReference type="EC" id="3.2.1.58"/>
    </reaction>
</comment>